<dbReference type="PRINTS" id="PR00714">
    <property type="entry name" value="MAN6PISMRASE"/>
</dbReference>
<evidence type="ECO:0000313" key="4">
    <source>
        <dbReference type="Proteomes" id="UP000247409"/>
    </source>
</evidence>
<keyword evidence="1" id="KW-0479">Metal-binding</keyword>
<proteinExistence type="predicted"/>
<dbReference type="GO" id="GO:0008270">
    <property type="term" value="F:zinc ion binding"/>
    <property type="evidence" value="ECO:0007669"/>
    <property type="project" value="InterPro"/>
</dbReference>
<name>A0A2V3J1T7_9FLOR</name>
<keyword evidence="1" id="KW-0862">Zinc</keyword>
<dbReference type="PANTHER" id="PTHR10309">
    <property type="entry name" value="MANNOSE-6-PHOSPHATE ISOMERASE"/>
    <property type="match status" value="1"/>
</dbReference>
<dbReference type="InterPro" id="IPR046457">
    <property type="entry name" value="PMI_typeI_cat"/>
</dbReference>
<gene>
    <name evidence="3" type="ORF">BWQ96_01779</name>
</gene>
<keyword evidence="4" id="KW-1185">Reference proteome</keyword>
<dbReference type="Pfam" id="PF20511">
    <property type="entry name" value="PMI_typeI_cat"/>
    <property type="match status" value="1"/>
</dbReference>
<dbReference type="Gene3D" id="1.10.441.10">
    <property type="entry name" value="Phosphomannose Isomerase, domain 2"/>
    <property type="match status" value="1"/>
</dbReference>
<dbReference type="Gene3D" id="2.60.120.10">
    <property type="entry name" value="Jelly Rolls"/>
    <property type="match status" value="2"/>
</dbReference>
<dbReference type="GO" id="GO:0004476">
    <property type="term" value="F:mannose-6-phosphate isomerase activity"/>
    <property type="evidence" value="ECO:0007669"/>
    <property type="project" value="InterPro"/>
</dbReference>
<dbReference type="InterPro" id="IPR014710">
    <property type="entry name" value="RmlC-like_jellyroll"/>
</dbReference>
<reference evidence="3 4" key="1">
    <citation type="journal article" date="2018" name="Mol. Biol. Evol.">
        <title>Analysis of the draft genome of the red seaweed Gracilariopsis chorda provides insights into genome size evolution in Rhodophyta.</title>
        <authorList>
            <person name="Lee J."/>
            <person name="Yang E.C."/>
            <person name="Graf L."/>
            <person name="Yang J.H."/>
            <person name="Qiu H."/>
            <person name="Zel Zion U."/>
            <person name="Chan C.X."/>
            <person name="Stephens T.G."/>
            <person name="Weber A.P.M."/>
            <person name="Boo G.H."/>
            <person name="Boo S.M."/>
            <person name="Kim K.M."/>
            <person name="Shin Y."/>
            <person name="Jung M."/>
            <person name="Lee S.J."/>
            <person name="Yim H.S."/>
            <person name="Lee J.H."/>
            <person name="Bhattacharya D."/>
            <person name="Yoon H.S."/>
        </authorList>
    </citation>
    <scope>NUCLEOTIDE SEQUENCE [LARGE SCALE GENOMIC DNA]</scope>
    <source>
        <strain evidence="3 4">SKKU-2015</strain>
        <tissue evidence="3">Whole body</tissue>
    </source>
</reference>
<evidence type="ECO:0000313" key="3">
    <source>
        <dbReference type="EMBL" id="PXF48319.1"/>
    </source>
</evidence>
<protein>
    <submittedName>
        <fullName evidence="3">Mannose-6-phosphate isomerase 1</fullName>
    </submittedName>
</protein>
<dbReference type="InterPro" id="IPR016305">
    <property type="entry name" value="Mannose-6-P_Isomerase"/>
</dbReference>
<feature type="domain" description="Phosphomannose isomerase type I catalytic" evidence="2">
    <location>
        <begin position="23"/>
        <end position="162"/>
    </location>
</feature>
<dbReference type="AlphaFoldDB" id="A0A2V3J1T7"/>
<accession>A0A2V3J1T7</accession>
<comment type="cofactor">
    <cofactor evidence="1">
        <name>Zn(2+)</name>
        <dbReference type="ChEBI" id="CHEBI:29105"/>
    </cofactor>
    <text evidence="1">Binds 1 zinc ion per subunit.</text>
</comment>
<dbReference type="UniPathway" id="UPA00126">
    <property type="reaction ID" value="UER00423"/>
</dbReference>
<dbReference type="GO" id="GO:0009298">
    <property type="term" value="P:GDP-mannose biosynthetic process"/>
    <property type="evidence" value="ECO:0007669"/>
    <property type="project" value="UniProtKB-UniPathway"/>
</dbReference>
<dbReference type="Proteomes" id="UP000247409">
    <property type="component" value="Unassembled WGS sequence"/>
</dbReference>
<dbReference type="PANTHER" id="PTHR10309:SF0">
    <property type="entry name" value="MANNOSE-6-PHOSPHATE ISOMERASE"/>
    <property type="match status" value="1"/>
</dbReference>
<dbReference type="STRING" id="448386.A0A2V3J1T7"/>
<dbReference type="SMR" id="A0A2V3J1T7"/>
<comment type="caution">
    <text evidence="3">The sequence shown here is derived from an EMBL/GenBank/DDBJ whole genome shotgun (WGS) entry which is preliminary data.</text>
</comment>
<feature type="binding site" evidence="1">
    <location>
        <position position="124"/>
    </location>
    <ligand>
        <name>Zn(2+)</name>
        <dbReference type="ChEBI" id="CHEBI:29105"/>
    </ligand>
</feature>
<keyword evidence="3" id="KW-0413">Isomerase</keyword>
<dbReference type="CDD" id="cd07011">
    <property type="entry name" value="cupin_PMI_type_I_N"/>
    <property type="match status" value="1"/>
</dbReference>
<dbReference type="PIRSF" id="PIRSF001480">
    <property type="entry name" value="Mannose-6-phosphate_isomerase"/>
    <property type="match status" value="1"/>
</dbReference>
<organism evidence="3 4">
    <name type="scientific">Gracilariopsis chorda</name>
    <dbReference type="NCBI Taxonomy" id="448386"/>
    <lineage>
        <taxon>Eukaryota</taxon>
        <taxon>Rhodophyta</taxon>
        <taxon>Florideophyceae</taxon>
        <taxon>Rhodymeniophycidae</taxon>
        <taxon>Gracilariales</taxon>
        <taxon>Gracilariaceae</taxon>
        <taxon>Gracilariopsis</taxon>
    </lineage>
</organism>
<dbReference type="InterPro" id="IPR011051">
    <property type="entry name" value="RmlC_Cupin_sf"/>
</dbReference>
<dbReference type="SUPFAM" id="SSF51182">
    <property type="entry name" value="RmlC-like cupins"/>
    <property type="match status" value="1"/>
</dbReference>
<dbReference type="GO" id="GO:0005829">
    <property type="term" value="C:cytosol"/>
    <property type="evidence" value="ECO:0007669"/>
    <property type="project" value="TreeGrafter"/>
</dbReference>
<dbReference type="EMBL" id="NBIV01000014">
    <property type="protein sequence ID" value="PXF48319.1"/>
    <property type="molecule type" value="Genomic_DNA"/>
</dbReference>
<sequence length="438" mass="47874">MESPKVRMALNPLHSKAVSLYGAATQHRWGRPGRSSLAAHINAHNKTAPTHPDQPYSEFILSSQQPHQAVLEATPTVSLHDYIQSQVIEVDPNVIHFYRRLHSQGLPYTLRIVSVAYPQPLRVHPDAATCESLAKELSFQNPIGRPVMLVALGQVDCLFGFQSFSSIAGELLRVPEFMDAVGQTAAEQFVRRAKSSSVSQTHIVQLIMGLLQSENSASDCLSAAAARLRKMPKDTVTESDVCFMSLQQLYPDDPMCFAVYFLNRVKLKEGNAIFIHENEPYSILEGDFMEASTSSDAYVIGGLSNVTKHPIIFARCLSYDDSPIEISNGERVSECGVSYVPPVPEFQLLDFKLPGGVSQQMVETITPSVILVLGGSGYIALDAGTVLMPLRVGSLYYLSPQTPFLVTSRKGSLNPLRFVQIGVNESAAPSRSSGCSVM</sequence>
<dbReference type="OrthoDB" id="6605218at2759"/>
<evidence type="ECO:0000256" key="1">
    <source>
        <dbReference type="PIRSR" id="PIRSR001480-2"/>
    </source>
</evidence>
<evidence type="ECO:0000259" key="2">
    <source>
        <dbReference type="Pfam" id="PF20511"/>
    </source>
</evidence>